<evidence type="ECO:0000313" key="3">
    <source>
        <dbReference type="Proteomes" id="UP000027446"/>
    </source>
</evidence>
<dbReference type="CDD" id="cd02440">
    <property type="entry name" value="AdoMet_MTases"/>
    <property type="match status" value="1"/>
</dbReference>
<dbReference type="InterPro" id="IPR041698">
    <property type="entry name" value="Methyltransf_25"/>
</dbReference>
<dbReference type="SUPFAM" id="SSF53335">
    <property type="entry name" value="S-adenosyl-L-methionine-dependent methyltransferases"/>
    <property type="match status" value="1"/>
</dbReference>
<dbReference type="Gene3D" id="3.40.50.150">
    <property type="entry name" value="Vaccinia Virus protein VP39"/>
    <property type="match status" value="1"/>
</dbReference>
<feature type="domain" description="Methyltransferase" evidence="1">
    <location>
        <begin position="100"/>
        <end position="189"/>
    </location>
</feature>
<organism evidence="2 3">
    <name type="scientific">Hyphomonas adhaerens MHS-3</name>
    <dbReference type="NCBI Taxonomy" id="1280949"/>
    <lineage>
        <taxon>Bacteria</taxon>
        <taxon>Pseudomonadati</taxon>
        <taxon>Pseudomonadota</taxon>
        <taxon>Alphaproteobacteria</taxon>
        <taxon>Hyphomonadales</taxon>
        <taxon>Hyphomonadaceae</taxon>
        <taxon>Hyphomonas</taxon>
    </lineage>
</organism>
<keyword evidence="3" id="KW-1185">Reference proteome</keyword>
<dbReference type="GO" id="GO:0008168">
    <property type="term" value="F:methyltransferase activity"/>
    <property type="evidence" value="ECO:0007669"/>
    <property type="project" value="UniProtKB-KW"/>
</dbReference>
<name>A0A069E8Q1_9PROT</name>
<dbReference type="eggNOG" id="COG4976">
    <property type="taxonomic scope" value="Bacteria"/>
</dbReference>
<reference evidence="2 3" key="1">
    <citation type="journal article" date="2014" name="Antonie Van Leeuwenhoek">
        <title>Hyphomonas beringensis sp. nov. and Hyphomonas chukchiensis sp. nov., isolated from surface seawater of the Bering Sea and Chukchi Sea.</title>
        <authorList>
            <person name="Li C."/>
            <person name="Lai Q."/>
            <person name="Li G."/>
            <person name="Dong C."/>
            <person name="Wang J."/>
            <person name="Liao Y."/>
            <person name="Shao Z."/>
        </authorList>
    </citation>
    <scope>NUCLEOTIDE SEQUENCE [LARGE SCALE GENOMIC DNA]</scope>
    <source>
        <strain evidence="2 3">MHS-3</strain>
    </source>
</reference>
<accession>A0A069E8Q1</accession>
<dbReference type="AlphaFoldDB" id="A0A069E8Q1"/>
<dbReference type="OrthoDB" id="9807911at2"/>
<gene>
    <name evidence="2" type="ORF">HAD_02540</name>
</gene>
<evidence type="ECO:0000313" key="2">
    <source>
        <dbReference type="EMBL" id="KCZ84521.1"/>
    </source>
</evidence>
<comment type="caution">
    <text evidence="2">The sequence shown here is derived from an EMBL/GenBank/DDBJ whole genome shotgun (WGS) entry which is preliminary data.</text>
</comment>
<dbReference type="GO" id="GO:0032259">
    <property type="term" value="P:methylation"/>
    <property type="evidence" value="ECO:0007669"/>
    <property type="project" value="UniProtKB-KW"/>
</dbReference>
<keyword evidence="2" id="KW-0808">Transferase</keyword>
<dbReference type="Proteomes" id="UP000027446">
    <property type="component" value="Unassembled WGS sequence"/>
</dbReference>
<dbReference type="STRING" id="1280949.HAD_02540"/>
<protein>
    <submittedName>
        <fullName evidence="2">Type 11 methyltransferase</fullName>
    </submittedName>
</protein>
<dbReference type="EMBL" id="ARYH01000001">
    <property type="protein sequence ID" value="KCZ84521.1"/>
    <property type="molecule type" value="Genomic_DNA"/>
</dbReference>
<dbReference type="Pfam" id="PF13649">
    <property type="entry name" value="Methyltransf_25"/>
    <property type="match status" value="1"/>
</dbReference>
<sequence>MQINQKVCRIVRPENWIRPQGGALFALVTWTWAPSLRYVPPMTDNFLDKVYRVSGNDGMRDLYNAWAGKYDQDILKTGYATPRRVAEALAAVLPDKDAPILDFGCGTGLSGAALAEAGFTQIDGTDLSGEMLAVARNKGIYNKLWETDPSVPLPVKPGDYRAVTAIGVISVGGAPASVYDDLLAILAPGDLLAFSLNDQSMAMDDYGGRLKRSIASGEVAVRFEEYGPHLAAHGENAGATVYVLERL</sequence>
<dbReference type="PATRIC" id="fig|1280949.3.peg.524"/>
<keyword evidence="2" id="KW-0489">Methyltransferase</keyword>
<dbReference type="InterPro" id="IPR029063">
    <property type="entry name" value="SAM-dependent_MTases_sf"/>
</dbReference>
<evidence type="ECO:0000259" key="1">
    <source>
        <dbReference type="Pfam" id="PF13649"/>
    </source>
</evidence>
<proteinExistence type="predicted"/>